<dbReference type="PROSITE" id="PS50297">
    <property type="entry name" value="ANK_REP_REGION"/>
    <property type="match status" value="2"/>
</dbReference>
<dbReference type="Proteomes" id="UP000230750">
    <property type="component" value="Unassembled WGS sequence"/>
</dbReference>
<sequence>MGGTSGKFRRALQTGDERAAEEIYQHNSDFQKSFDPNASYGENYDHHTPLHYASRYGMLKLVRIFIQRHNGNPNKRNNGDQTSLHRLCMYEMLQPAATQAVHSQYYSQPPERKRLECLKLLLTWQGITLGNGEREKVDVNAADCEGNTALHYAAESGYTSLVELLLEHGASLFAENVDKETPCDRAEKQKLFELAQYLESKMVFCDLGEETAVEDAHALSYEESYIGMRTQDLQGEKDQLLVETADMLRVPLFTSEALLRHYDWSREQLLEAWISDPKECCESSGVKPPENPDGLRSEHRLSSLEPGTLRRGFRENMSASRLVLVKLE</sequence>
<evidence type="ECO:0000313" key="5">
    <source>
        <dbReference type="EMBL" id="PIK40955.1"/>
    </source>
</evidence>
<dbReference type="Pfam" id="PF12796">
    <property type="entry name" value="Ank_2"/>
    <property type="match status" value="1"/>
</dbReference>
<dbReference type="PROSITE" id="PS50088">
    <property type="entry name" value="ANK_REPEAT"/>
    <property type="match status" value="2"/>
</dbReference>
<name>A0A2G8JZ32_STIJA</name>
<dbReference type="FunFam" id="1.25.40.20:FF:000040">
    <property type="entry name" value="RBR-type E3 ubiquitin transferase"/>
    <property type="match status" value="1"/>
</dbReference>
<protein>
    <submittedName>
        <fullName evidence="5">Putative ankyrin repeat and IBR domain-containing protein 1-like</fullName>
    </submittedName>
</protein>
<dbReference type="STRING" id="307972.A0A2G8JZ32"/>
<organism evidence="5 6">
    <name type="scientific">Stichopus japonicus</name>
    <name type="common">Sea cucumber</name>
    <dbReference type="NCBI Taxonomy" id="307972"/>
    <lineage>
        <taxon>Eukaryota</taxon>
        <taxon>Metazoa</taxon>
        <taxon>Echinodermata</taxon>
        <taxon>Eleutherozoa</taxon>
        <taxon>Echinozoa</taxon>
        <taxon>Holothuroidea</taxon>
        <taxon>Aspidochirotacea</taxon>
        <taxon>Aspidochirotida</taxon>
        <taxon>Stichopodidae</taxon>
        <taxon>Apostichopus</taxon>
    </lineage>
</organism>
<evidence type="ECO:0000313" key="6">
    <source>
        <dbReference type="Proteomes" id="UP000230750"/>
    </source>
</evidence>
<feature type="repeat" description="ANK" evidence="3">
    <location>
        <begin position="145"/>
        <end position="177"/>
    </location>
</feature>
<feature type="repeat" description="ANK" evidence="3">
    <location>
        <begin position="45"/>
        <end position="68"/>
    </location>
</feature>
<keyword evidence="2 3" id="KW-0040">ANK repeat</keyword>
<feature type="region of interest" description="Disordered" evidence="4">
    <location>
        <begin position="281"/>
        <end position="301"/>
    </location>
</feature>
<dbReference type="PANTHER" id="PTHR24198">
    <property type="entry name" value="ANKYRIN REPEAT AND PROTEIN KINASE DOMAIN-CONTAINING PROTEIN"/>
    <property type="match status" value="1"/>
</dbReference>
<evidence type="ECO:0000256" key="3">
    <source>
        <dbReference type="PROSITE-ProRule" id="PRU00023"/>
    </source>
</evidence>
<dbReference type="Gene3D" id="1.25.40.20">
    <property type="entry name" value="Ankyrin repeat-containing domain"/>
    <property type="match status" value="1"/>
</dbReference>
<dbReference type="EMBL" id="MRZV01001068">
    <property type="protein sequence ID" value="PIK40955.1"/>
    <property type="molecule type" value="Genomic_DNA"/>
</dbReference>
<dbReference type="SUPFAM" id="SSF48403">
    <property type="entry name" value="Ankyrin repeat"/>
    <property type="match status" value="1"/>
</dbReference>
<evidence type="ECO:0000256" key="1">
    <source>
        <dbReference type="ARBA" id="ARBA00022737"/>
    </source>
</evidence>
<dbReference type="InterPro" id="IPR002110">
    <property type="entry name" value="Ankyrin_rpt"/>
</dbReference>
<dbReference type="OrthoDB" id="69641at2759"/>
<dbReference type="SMART" id="SM00248">
    <property type="entry name" value="ANK"/>
    <property type="match status" value="2"/>
</dbReference>
<dbReference type="InterPro" id="IPR036770">
    <property type="entry name" value="Ankyrin_rpt-contain_sf"/>
</dbReference>
<accession>A0A2G8JZ32</accession>
<comment type="caution">
    <text evidence="5">The sequence shown here is derived from an EMBL/GenBank/DDBJ whole genome shotgun (WGS) entry which is preliminary data.</text>
</comment>
<evidence type="ECO:0000256" key="2">
    <source>
        <dbReference type="ARBA" id="ARBA00023043"/>
    </source>
</evidence>
<proteinExistence type="predicted"/>
<dbReference type="AlphaFoldDB" id="A0A2G8JZ32"/>
<dbReference type="Pfam" id="PF00023">
    <property type="entry name" value="Ank"/>
    <property type="match status" value="1"/>
</dbReference>
<reference evidence="5 6" key="1">
    <citation type="journal article" date="2017" name="PLoS Biol.">
        <title>The sea cucumber genome provides insights into morphological evolution and visceral regeneration.</title>
        <authorList>
            <person name="Zhang X."/>
            <person name="Sun L."/>
            <person name="Yuan J."/>
            <person name="Sun Y."/>
            <person name="Gao Y."/>
            <person name="Zhang L."/>
            <person name="Li S."/>
            <person name="Dai H."/>
            <person name="Hamel J.F."/>
            <person name="Liu C."/>
            <person name="Yu Y."/>
            <person name="Liu S."/>
            <person name="Lin W."/>
            <person name="Guo K."/>
            <person name="Jin S."/>
            <person name="Xu P."/>
            <person name="Storey K.B."/>
            <person name="Huan P."/>
            <person name="Zhang T."/>
            <person name="Zhou Y."/>
            <person name="Zhang J."/>
            <person name="Lin C."/>
            <person name="Li X."/>
            <person name="Xing L."/>
            <person name="Huo D."/>
            <person name="Sun M."/>
            <person name="Wang L."/>
            <person name="Mercier A."/>
            <person name="Li F."/>
            <person name="Yang H."/>
            <person name="Xiang J."/>
        </authorList>
    </citation>
    <scope>NUCLEOTIDE SEQUENCE [LARGE SCALE GENOMIC DNA]</scope>
    <source>
        <strain evidence="5">Shaxun</strain>
        <tissue evidence="5">Muscle</tissue>
    </source>
</reference>
<evidence type="ECO:0000256" key="4">
    <source>
        <dbReference type="SAM" id="MobiDB-lite"/>
    </source>
</evidence>
<dbReference type="PANTHER" id="PTHR24198:SF165">
    <property type="entry name" value="ANKYRIN REPEAT-CONTAINING PROTEIN-RELATED"/>
    <property type="match status" value="1"/>
</dbReference>
<keyword evidence="1" id="KW-0677">Repeat</keyword>
<gene>
    <name evidence="5" type="ORF">BSL78_22201</name>
</gene>
<keyword evidence="6" id="KW-1185">Reference proteome</keyword>